<gene>
    <name evidence="1" type="ORF">RRG08_023064</name>
</gene>
<evidence type="ECO:0000313" key="1">
    <source>
        <dbReference type="EMBL" id="KAK3793969.1"/>
    </source>
</evidence>
<comment type="caution">
    <text evidence="1">The sequence shown here is derived from an EMBL/GenBank/DDBJ whole genome shotgun (WGS) entry which is preliminary data.</text>
</comment>
<sequence>MRPMIPLCHIVPTRETGRLKLTMMETLQEASGTELPQGSARSLETGGWAAAHQEEAVTCLRRVLTYSGYNTHLLECWLTEEIPVYQLILVTTLTC</sequence>
<proteinExistence type="predicted"/>
<dbReference type="AlphaFoldDB" id="A0AAE1AUG8"/>
<keyword evidence="2" id="KW-1185">Reference proteome</keyword>
<name>A0AAE1AUG8_9GAST</name>
<reference evidence="1" key="1">
    <citation type="journal article" date="2023" name="G3 (Bethesda)">
        <title>A reference genome for the long-term kleptoplast-retaining sea slug Elysia crispata morphotype clarki.</title>
        <authorList>
            <person name="Eastman K.E."/>
            <person name="Pendleton A.L."/>
            <person name="Shaikh M.A."/>
            <person name="Suttiyut T."/>
            <person name="Ogas R."/>
            <person name="Tomko P."/>
            <person name="Gavelis G."/>
            <person name="Widhalm J.R."/>
            <person name="Wisecaver J.H."/>
        </authorList>
    </citation>
    <scope>NUCLEOTIDE SEQUENCE</scope>
    <source>
        <strain evidence="1">ECLA1</strain>
    </source>
</reference>
<dbReference type="EMBL" id="JAWDGP010001162">
    <property type="protein sequence ID" value="KAK3793969.1"/>
    <property type="molecule type" value="Genomic_DNA"/>
</dbReference>
<organism evidence="1 2">
    <name type="scientific">Elysia crispata</name>
    <name type="common">lettuce slug</name>
    <dbReference type="NCBI Taxonomy" id="231223"/>
    <lineage>
        <taxon>Eukaryota</taxon>
        <taxon>Metazoa</taxon>
        <taxon>Spiralia</taxon>
        <taxon>Lophotrochozoa</taxon>
        <taxon>Mollusca</taxon>
        <taxon>Gastropoda</taxon>
        <taxon>Heterobranchia</taxon>
        <taxon>Euthyneura</taxon>
        <taxon>Panpulmonata</taxon>
        <taxon>Sacoglossa</taxon>
        <taxon>Placobranchoidea</taxon>
        <taxon>Plakobranchidae</taxon>
        <taxon>Elysia</taxon>
    </lineage>
</organism>
<accession>A0AAE1AUG8</accession>
<dbReference type="Proteomes" id="UP001283361">
    <property type="component" value="Unassembled WGS sequence"/>
</dbReference>
<evidence type="ECO:0000313" key="2">
    <source>
        <dbReference type="Proteomes" id="UP001283361"/>
    </source>
</evidence>
<protein>
    <submittedName>
        <fullName evidence="1">Uncharacterized protein</fullName>
    </submittedName>
</protein>